<dbReference type="AlphaFoldDB" id="A0A395JHH6"/>
<comment type="caution">
    <text evidence="2">The sequence shown here is derived from an EMBL/GenBank/DDBJ whole genome shotgun (WGS) entry which is preliminary data.</text>
</comment>
<accession>A0A395JHH6</accession>
<gene>
    <name evidence="2" type="ORF">DFR28_105244</name>
</gene>
<keyword evidence="1" id="KW-1133">Transmembrane helix</keyword>
<dbReference type="RefSeq" id="WP_113955494.1">
    <property type="nucleotide sequence ID" value="NZ_QNRT01000005.1"/>
</dbReference>
<sequence>MTHLTSDSAFNNDNNDNLFSSTMKSIGELLGYDLHTSRVVFEHEGNEVVLVHNMLSGIRRVYINGDEVFDHFSPISTFASNTEIVCNGVHYRIVTRVLNLATMSQDVTLIANGVVAGRTTAPVYGALRGRHFVHALFGLLVVGFSFGFAVSWIL</sequence>
<keyword evidence="3" id="KW-1185">Reference proteome</keyword>
<keyword evidence="1" id="KW-0472">Membrane</keyword>
<reference evidence="2 3" key="1">
    <citation type="submission" date="2018-06" db="EMBL/GenBank/DDBJ databases">
        <title>Genomic Encyclopedia of Type Strains, Phase IV (KMG-IV): sequencing the most valuable type-strain genomes for metagenomic binning, comparative biology and taxonomic classification.</title>
        <authorList>
            <person name="Goeker M."/>
        </authorList>
    </citation>
    <scope>NUCLEOTIDE SEQUENCE [LARGE SCALE GENOMIC DNA]</scope>
    <source>
        <strain evidence="2 3">DSM 24032</strain>
    </source>
</reference>
<dbReference type="EMBL" id="QNRT01000005">
    <property type="protein sequence ID" value="RBP48905.1"/>
    <property type="molecule type" value="Genomic_DNA"/>
</dbReference>
<dbReference type="Proteomes" id="UP000253083">
    <property type="component" value="Unassembled WGS sequence"/>
</dbReference>
<evidence type="ECO:0000256" key="1">
    <source>
        <dbReference type="SAM" id="Phobius"/>
    </source>
</evidence>
<evidence type="ECO:0000313" key="2">
    <source>
        <dbReference type="EMBL" id="RBP48905.1"/>
    </source>
</evidence>
<protein>
    <submittedName>
        <fullName evidence="2">Uncharacterized protein</fullName>
    </submittedName>
</protein>
<keyword evidence="1" id="KW-0812">Transmembrane</keyword>
<dbReference type="InParanoid" id="A0A395JHH6"/>
<name>A0A395JHH6_9GAMM</name>
<evidence type="ECO:0000313" key="3">
    <source>
        <dbReference type="Proteomes" id="UP000253083"/>
    </source>
</evidence>
<proteinExistence type="predicted"/>
<feature type="transmembrane region" description="Helical" evidence="1">
    <location>
        <begin position="132"/>
        <end position="153"/>
    </location>
</feature>
<organism evidence="2 3">
    <name type="scientific">Arenicella xantha</name>
    <dbReference type="NCBI Taxonomy" id="644221"/>
    <lineage>
        <taxon>Bacteria</taxon>
        <taxon>Pseudomonadati</taxon>
        <taxon>Pseudomonadota</taxon>
        <taxon>Gammaproteobacteria</taxon>
        <taxon>Arenicellales</taxon>
        <taxon>Arenicellaceae</taxon>
        <taxon>Arenicella</taxon>
    </lineage>
</organism>